<gene>
    <name evidence="1" type="ORF">BHLFYP23_01875</name>
</gene>
<accession>A0A6N2S5W6</accession>
<sequence>MEDLFGKKGILNDAGDVLRARITHDNKKILTISRDNGNYKYSRTEYANGTIVKTKVMKKRTGDF</sequence>
<organism evidence="1">
    <name type="scientific">Blautia hansenii</name>
    <name type="common">Ruminococcus hansenii</name>
    <dbReference type="NCBI Taxonomy" id="1322"/>
    <lineage>
        <taxon>Bacteria</taxon>
        <taxon>Bacillati</taxon>
        <taxon>Bacillota</taxon>
        <taxon>Clostridia</taxon>
        <taxon>Lachnospirales</taxon>
        <taxon>Lachnospiraceae</taxon>
        <taxon>Blautia</taxon>
    </lineage>
</organism>
<dbReference type="EMBL" id="CACRSY010000007">
    <property type="protein sequence ID" value="VYS86840.1"/>
    <property type="molecule type" value="Genomic_DNA"/>
</dbReference>
<dbReference type="AlphaFoldDB" id="A0A6N2S5W6"/>
<name>A0A6N2S5W6_BLAHA</name>
<protein>
    <submittedName>
        <fullName evidence="1">Uncharacterized protein</fullName>
    </submittedName>
</protein>
<proteinExistence type="predicted"/>
<reference evidence="1" key="1">
    <citation type="submission" date="2019-11" db="EMBL/GenBank/DDBJ databases">
        <authorList>
            <person name="Feng L."/>
        </authorList>
    </citation>
    <scope>NUCLEOTIDE SEQUENCE</scope>
    <source>
        <strain evidence="1">BhanseniiLFYP23</strain>
    </source>
</reference>
<dbReference type="RefSeq" id="WP_156342016.1">
    <property type="nucleotide sequence ID" value="NZ_CACRSY010000007.1"/>
</dbReference>
<evidence type="ECO:0000313" key="1">
    <source>
        <dbReference type="EMBL" id="VYS86840.1"/>
    </source>
</evidence>